<comment type="subcellular location">
    <subcellularLocation>
        <location evidence="1 11">Nucleus</location>
    </subcellularLocation>
</comment>
<dbReference type="PRINTS" id="PR01657">
    <property type="entry name" value="MCMFAMILY"/>
</dbReference>
<dbReference type="GO" id="GO:0006271">
    <property type="term" value="P:DNA strand elongation involved in DNA replication"/>
    <property type="evidence" value="ECO:0007669"/>
    <property type="project" value="TreeGrafter"/>
</dbReference>
<evidence type="ECO:0000256" key="7">
    <source>
        <dbReference type="ARBA" id="ARBA00022840"/>
    </source>
</evidence>
<proteinExistence type="inferred from homology"/>
<dbReference type="GO" id="GO:0006279">
    <property type="term" value="P:premeiotic DNA replication"/>
    <property type="evidence" value="ECO:0007669"/>
    <property type="project" value="UniProtKB-ARBA"/>
</dbReference>
<dbReference type="InParanoid" id="L2GKQ1"/>
<keyword evidence="9 11" id="KW-0539">Nucleus</keyword>
<keyword evidence="3 11" id="KW-0235">DNA replication</keyword>
<dbReference type="SUPFAM" id="SSF50249">
    <property type="entry name" value="Nucleic acid-binding proteins"/>
    <property type="match status" value="1"/>
</dbReference>
<comment type="similarity">
    <text evidence="2 10">Belongs to the MCM family.</text>
</comment>
<dbReference type="InterPro" id="IPR027417">
    <property type="entry name" value="P-loop_NTPase"/>
</dbReference>
<dbReference type="EC" id="3.6.4.12" evidence="11"/>
<dbReference type="GO" id="GO:1902975">
    <property type="term" value="P:mitotic DNA replication initiation"/>
    <property type="evidence" value="ECO:0007669"/>
    <property type="project" value="TreeGrafter"/>
</dbReference>
<keyword evidence="14" id="KW-1185">Reference proteome</keyword>
<dbReference type="Proteomes" id="UP000011082">
    <property type="component" value="Unassembled WGS sequence"/>
</dbReference>
<evidence type="ECO:0000256" key="10">
    <source>
        <dbReference type="RuleBase" id="RU004070"/>
    </source>
</evidence>
<comment type="function">
    <text evidence="11">Acts as component of the MCM2-7 complex (MCM complex) which is the replicative helicase essential for 'once per cell cycle' DNA replication initiation and elongation in eukaryotic cells. The active ATPase sites in the MCM2-7 ring are formed through the interaction surfaces of two neighboring subunits such that a critical structure of a conserved arginine finger motif is provided in trans relative to the ATP-binding site of the Walker A box of the adjacent subunit. The six ATPase active sites, however, are likely to contribute differentially to the complex helicase activity.</text>
</comment>
<dbReference type="STRING" id="993615.L2GKQ1"/>
<dbReference type="InterPro" id="IPR031327">
    <property type="entry name" value="MCM"/>
</dbReference>
<dbReference type="FunFam" id="3.40.50.300:FF:002469">
    <property type="entry name" value="Cell division control protein 21"/>
    <property type="match status" value="1"/>
</dbReference>
<keyword evidence="6 11" id="KW-0347">Helicase</keyword>
<dbReference type="GO" id="GO:0005656">
    <property type="term" value="C:nuclear pre-replicative complex"/>
    <property type="evidence" value="ECO:0007669"/>
    <property type="project" value="UniProtKB-ARBA"/>
</dbReference>
<dbReference type="Gene3D" id="3.40.50.300">
    <property type="entry name" value="P-loop containing nucleotide triphosphate hydrolases"/>
    <property type="match status" value="1"/>
</dbReference>
<evidence type="ECO:0000256" key="2">
    <source>
        <dbReference type="ARBA" id="ARBA00008010"/>
    </source>
</evidence>
<evidence type="ECO:0000256" key="4">
    <source>
        <dbReference type="ARBA" id="ARBA00022741"/>
    </source>
</evidence>
<keyword evidence="7 10" id="KW-0067">ATP-binding</keyword>
<dbReference type="SMART" id="SM00350">
    <property type="entry name" value="MCM"/>
    <property type="match status" value="1"/>
</dbReference>
<dbReference type="AlphaFoldDB" id="L2GKQ1"/>
<keyword evidence="5 11" id="KW-0378">Hydrolase</keyword>
<dbReference type="GO" id="GO:0016887">
    <property type="term" value="F:ATP hydrolysis activity"/>
    <property type="evidence" value="ECO:0007669"/>
    <property type="project" value="RHEA"/>
</dbReference>
<dbReference type="HOGENOM" id="CLU_000995_3_2_1"/>
<comment type="catalytic activity">
    <reaction evidence="11">
        <text>ATP + H2O = ADP + phosphate + H(+)</text>
        <dbReference type="Rhea" id="RHEA:13065"/>
        <dbReference type="ChEBI" id="CHEBI:15377"/>
        <dbReference type="ChEBI" id="CHEBI:15378"/>
        <dbReference type="ChEBI" id="CHEBI:30616"/>
        <dbReference type="ChEBI" id="CHEBI:43474"/>
        <dbReference type="ChEBI" id="CHEBI:456216"/>
        <dbReference type="EC" id="3.6.4.12"/>
    </reaction>
</comment>
<dbReference type="Pfam" id="PF00493">
    <property type="entry name" value="MCM"/>
    <property type="match status" value="1"/>
</dbReference>
<dbReference type="GO" id="GO:0042555">
    <property type="term" value="C:MCM complex"/>
    <property type="evidence" value="ECO:0007669"/>
    <property type="project" value="UniProtKB-UniRule"/>
</dbReference>
<dbReference type="GO" id="GO:0003697">
    <property type="term" value="F:single-stranded DNA binding"/>
    <property type="evidence" value="ECO:0007669"/>
    <property type="project" value="TreeGrafter"/>
</dbReference>
<evidence type="ECO:0000256" key="3">
    <source>
        <dbReference type="ARBA" id="ARBA00022705"/>
    </source>
</evidence>
<dbReference type="PANTHER" id="PTHR11630">
    <property type="entry name" value="DNA REPLICATION LICENSING FACTOR MCM FAMILY MEMBER"/>
    <property type="match status" value="1"/>
</dbReference>
<dbReference type="PROSITE" id="PS50051">
    <property type="entry name" value="MCM_2"/>
    <property type="match status" value="1"/>
</dbReference>
<dbReference type="FunCoup" id="L2GKQ1">
    <property type="interactions" value="221"/>
</dbReference>
<dbReference type="InterPro" id="IPR012340">
    <property type="entry name" value="NA-bd_OB-fold"/>
</dbReference>
<feature type="domain" description="MCM C-terminal AAA(+) ATPase" evidence="12">
    <location>
        <begin position="268"/>
        <end position="468"/>
    </location>
</feature>
<evidence type="ECO:0000256" key="1">
    <source>
        <dbReference type="ARBA" id="ARBA00004123"/>
    </source>
</evidence>
<dbReference type="PANTHER" id="PTHR11630:SF46">
    <property type="entry name" value="DNA REPLICATION LICENSING FACTOR MCM3-RELATED"/>
    <property type="match status" value="1"/>
</dbReference>
<dbReference type="Pfam" id="PF17855">
    <property type="entry name" value="MCM_lid"/>
    <property type="match status" value="1"/>
</dbReference>
<keyword evidence="4 10" id="KW-0547">Nucleotide-binding</keyword>
<comment type="subunit">
    <text evidence="11">Component of the MCM2-7 complex.</text>
</comment>
<gene>
    <name evidence="13" type="ORF">VICG_01798</name>
</gene>
<dbReference type="OMA" id="EANHIMV"/>
<evidence type="ECO:0000256" key="11">
    <source>
        <dbReference type="RuleBase" id="RU368061"/>
    </source>
</evidence>
<dbReference type="InterPro" id="IPR008046">
    <property type="entry name" value="Mcm3"/>
</dbReference>
<dbReference type="GO" id="GO:0031261">
    <property type="term" value="C:DNA replication preinitiation complex"/>
    <property type="evidence" value="ECO:0007669"/>
    <property type="project" value="UniProtKB-ARBA"/>
</dbReference>
<evidence type="ECO:0000313" key="13">
    <source>
        <dbReference type="EMBL" id="ELA41199.1"/>
    </source>
</evidence>
<keyword evidence="8 10" id="KW-0238">DNA-binding</keyword>
<dbReference type="GO" id="GO:0017116">
    <property type="term" value="F:single-stranded DNA helicase activity"/>
    <property type="evidence" value="ECO:0007669"/>
    <property type="project" value="TreeGrafter"/>
</dbReference>
<dbReference type="InterPro" id="IPR033762">
    <property type="entry name" value="MCM_OB"/>
</dbReference>
<protein>
    <recommendedName>
        <fullName evidence="11">DNA replication licensing factor MCM3</fullName>
        <ecNumber evidence="11">3.6.4.12</ecNumber>
    </recommendedName>
</protein>
<dbReference type="VEuPathDB" id="MicrosporidiaDB:VICG_01798"/>
<evidence type="ECO:0000256" key="9">
    <source>
        <dbReference type="ARBA" id="ARBA00023242"/>
    </source>
</evidence>
<dbReference type="Gene3D" id="2.20.28.10">
    <property type="match status" value="1"/>
</dbReference>
<dbReference type="InterPro" id="IPR001208">
    <property type="entry name" value="MCM_dom"/>
</dbReference>
<dbReference type="RefSeq" id="XP_007605243.1">
    <property type="nucleotide sequence ID" value="XM_007605181.1"/>
</dbReference>
<organism evidence="13 14">
    <name type="scientific">Vittaforma corneae (strain ATCC 50505)</name>
    <name type="common">Microsporidian parasite</name>
    <name type="synonym">Nosema corneum</name>
    <dbReference type="NCBI Taxonomy" id="993615"/>
    <lineage>
        <taxon>Eukaryota</taxon>
        <taxon>Fungi</taxon>
        <taxon>Fungi incertae sedis</taxon>
        <taxon>Microsporidia</taxon>
        <taxon>Nosematidae</taxon>
        <taxon>Vittaforma</taxon>
    </lineage>
</organism>
<dbReference type="GO" id="GO:0000727">
    <property type="term" value="P:double-strand break repair via break-induced replication"/>
    <property type="evidence" value="ECO:0007669"/>
    <property type="project" value="TreeGrafter"/>
</dbReference>
<name>L2GKQ1_VITCO</name>
<dbReference type="InterPro" id="IPR003593">
    <property type="entry name" value="AAA+_ATPase"/>
</dbReference>
<dbReference type="Gene3D" id="3.30.1640.10">
    <property type="entry name" value="mini-chromosome maintenance (MCM) complex, chain A, domain 1"/>
    <property type="match status" value="1"/>
</dbReference>
<dbReference type="Gene3D" id="2.40.50.140">
    <property type="entry name" value="Nucleic acid-binding proteins"/>
    <property type="match status" value="1"/>
</dbReference>
<dbReference type="SMART" id="SM00382">
    <property type="entry name" value="AAA"/>
    <property type="match status" value="1"/>
</dbReference>
<dbReference type="InterPro" id="IPR027925">
    <property type="entry name" value="MCM_N"/>
</dbReference>
<evidence type="ECO:0000256" key="8">
    <source>
        <dbReference type="ARBA" id="ARBA00023125"/>
    </source>
</evidence>
<dbReference type="Pfam" id="PF14551">
    <property type="entry name" value="MCM_N"/>
    <property type="match status" value="1"/>
</dbReference>
<dbReference type="GeneID" id="19882508"/>
<dbReference type="GO" id="GO:0005524">
    <property type="term" value="F:ATP binding"/>
    <property type="evidence" value="ECO:0007669"/>
    <property type="project" value="UniProtKB-UniRule"/>
</dbReference>
<reference evidence="14" key="1">
    <citation type="submission" date="2011-05" db="EMBL/GenBank/DDBJ databases">
        <title>The genome sequence of Vittaforma corneae strain ATCC 50505.</title>
        <authorList>
            <consortium name="The Broad Institute Genome Sequencing Platform"/>
            <person name="Cuomo C."/>
            <person name="Didier E."/>
            <person name="Bowers L."/>
            <person name="Young S.K."/>
            <person name="Zeng Q."/>
            <person name="Gargeya S."/>
            <person name="Fitzgerald M."/>
            <person name="Haas B."/>
            <person name="Abouelleil A."/>
            <person name="Alvarado L."/>
            <person name="Arachchi H.M."/>
            <person name="Berlin A."/>
            <person name="Chapman S.B."/>
            <person name="Gearin G."/>
            <person name="Goldberg J."/>
            <person name="Griggs A."/>
            <person name="Gujja S."/>
            <person name="Hansen M."/>
            <person name="Heiman D."/>
            <person name="Howarth C."/>
            <person name="Larimer J."/>
            <person name="Lui A."/>
            <person name="MacDonald P.J.P."/>
            <person name="McCowen C."/>
            <person name="Montmayeur A."/>
            <person name="Murphy C."/>
            <person name="Neiman D."/>
            <person name="Pearson M."/>
            <person name="Priest M."/>
            <person name="Roberts A."/>
            <person name="Saif S."/>
            <person name="Shea T."/>
            <person name="Sisk P."/>
            <person name="Stolte C."/>
            <person name="Sykes S."/>
            <person name="Wortman J."/>
            <person name="Nusbaum C."/>
            <person name="Birren B."/>
        </authorList>
    </citation>
    <scope>NUCLEOTIDE SEQUENCE [LARGE SCALE GENOMIC DNA]</scope>
    <source>
        <strain evidence="14">ATCC 50505</strain>
    </source>
</reference>
<evidence type="ECO:0000313" key="14">
    <source>
        <dbReference type="Proteomes" id="UP000011082"/>
    </source>
</evidence>
<dbReference type="OrthoDB" id="1882346at2759"/>
<sequence>MDASLAIEKFREYLSTHNEELNPEKKERVIIDMNELRMFDKDLSLHILNNPASCLPWFEEELKDMEQAMHIGFSGSLGANSLNPRSIDSTFISRMICIEGIVTSVSLVRPKLRRSVHYCEAEDQFYDKEYRDGTMVTKLPPTNFIYPLKDQNNHTLNSEFGLSEYVDFQTIKIQEMPENSPPGQLPRSIECILTEDLVDATKPGDRIRVYGIYKSFCYGNSVFPSQFRTVLITNNIQYLKALESIQMEELSKKLDTFKLLASSSIKFSAIAPTIFGHEEIKKALALMMVGGNEVVMKNGSRIRGDINILLVGDPSTAKSQLLRYALNFMPLSIATTGQGSSGVGLTAAVVLDKETGDKRLEAGAMVLADRGLVCIDEFDKMSPLDRIAIHEVMEQQTVTIAKAGIHTTLNARCSVLAAANPILGSYNERMSVQDNIKLPESLLTRFDLIFITLDSYDSERDDSISKHVLNMHISEGKNETEISQPLFKDFIAYAKSLRPKLSREAANAIAKEYAQIRESKDKKHLMTNITPRMLETLIRLSTAHAKLRLCETVDIDDANAAIELLRNNLIRKVVRKETIKRIKIEETSASQIEKEGEPATLVQRLTDDLRSRIRDAIFNWKVSNPDQETCSLVDLQQAIGFSTEDLSSVLEDLSESKLLHFSDNIVFFFE</sequence>
<evidence type="ECO:0000256" key="5">
    <source>
        <dbReference type="ARBA" id="ARBA00022801"/>
    </source>
</evidence>
<dbReference type="PRINTS" id="PR01659">
    <property type="entry name" value="MCMPROTEIN3"/>
</dbReference>
<dbReference type="GO" id="GO:0043596">
    <property type="term" value="C:nuclear replication fork"/>
    <property type="evidence" value="ECO:0007669"/>
    <property type="project" value="UniProtKB-ARBA"/>
</dbReference>
<dbReference type="EMBL" id="JH370148">
    <property type="protein sequence ID" value="ELA41199.1"/>
    <property type="molecule type" value="Genomic_DNA"/>
</dbReference>
<dbReference type="SUPFAM" id="SSF52540">
    <property type="entry name" value="P-loop containing nucleoside triphosphate hydrolases"/>
    <property type="match status" value="1"/>
</dbReference>
<evidence type="ECO:0000259" key="12">
    <source>
        <dbReference type="PROSITE" id="PS50051"/>
    </source>
</evidence>
<evidence type="ECO:0000256" key="6">
    <source>
        <dbReference type="ARBA" id="ARBA00022806"/>
    </source>
</evidence>
<dbReference type="InterPro" id="IPR041562">
    <property type="entry name" value="MCM_lid"/>
</dbReference>
<dbReference type="Pfam" id="PF17207">
    <property type="entry name" value="MCM_OB"/>
    <property type="match status" value="1"/>
</dbReference>
<accession>L2GKQ1</accession>